<organism evidence="2 3">
    <name type="scientific">Penicillium brevicompactum</name>
    <dbReference type="NCBI Taxonomy" id="5074"/>
    <lineage>
        <taxon>Eukaryota</taxon>
        <taxon>Fungi</taxon>
        <taxon>Dikarya</taxon>
        <taxon>Ascomycota</taxon>
        <taxon>Pezizomycotina</taxon>
        <taxon>Eurotiomycetes</taxon>
        <taxon>Eurotiomycetidae</taxon>
        <taxon>Eurotiales</taxon>
        <taxon>Aspergillaceae</taxon>
        <taxon>Penicillium</taxon>
    </lineage>
</organism>
<dbReference type="AlphaFoldDB" id="A0A9W9QBN5"/>
<reference evidence="2" key="2">
    <citation type="journal article" date="2023" name="IMA Fungus">
        <title>Comparative genomic study of the Penicillium genus elucidates a diverse pangenome and 15 lateral gene transfer events.</title>
        <authorList>
            <person name="Petersen C."/>
            <person name="Sorensen T."/>
            <person name="Nielsen M.R."/>
            <person name="Sondergaard T.E."/>
            <person name="Sorensen J.L."/>
            <person name="Fitzpatrick D.A."/>
            <person name="Frisvad J.C."/>
            <person name="Nielsen K.L."/>
        </authorList>
    </citation>
    <scope>NUCLEOTIDE SEQUENCE</scope>
    <source>
        <strain evidence="2">IBT 35673</strain>
    </source>
</reference>
<proteinExistence type="predicted"/>
<gene>
    <name evidence="2" type="ORF">N7452_009468</name>
</gene>
<evidence type="ECO:0000313" key="2">
    <source>
        <dbReference type="EMBL" id="KAJ5329078.1"/>
    </source>
</evidence>
<evidence type="ECO:0000256" key="1">
    <source>
        <dbReference type="SAM" id="MobiDB-lite"/>
    </source>
</evidence>
<feature type="compositionally biased region" description="Acidic residues" evidence="1">
    <location>
        <begin position="118"/>
        <end position="131"/>
    </location>
</feature>
<dbReference type="EMBL" id="JAPZBQ010000005">
    <property type="protein sequence ID" value="KAJ5329078.1"/>
    <property type="molecule type" value="Genomic_DNA"/>
</dbReference>
<protein>
    <submittedName>
        <fullName evidence="2">Uncharacterized protein</fullName>
    </submittedName>
</protein>
<dbReference type="Proteomes" id="UP001147695">
    <property type="component" value="Unassembled WGS sequence"/>
</dbReference>
<comment type="caution">
    <text evidence="2">The sequence shown here is derived from an EMBL/GenBank/DDBJ whole genome shotgun (WGS) entry which is preliminary data.</text>
</comment>
<name>A0A9W9QBN5_PENBR</name>
<sequence length="363" mass="41635">MLARSQDVELPNGWLSASHSGDHIDECLPSQTVWMPVLRLFREANPPEENITFGRESGVCFRIYYVHVQLAIRALRSGPQFGIPIEAFSFTKVEIGVEHHFVTDYDQDSTTSHGAGEEDRDEDASEGDGDEHEVHKELDEEREPEYFSLPQTTLFSLDARAESNPPNFYIRSQCLLVLPKDRILNWVQETDERISNDTCPCLTIGMDSGFQASIESLVGEYVRDHDKTPQREGQCDKCCMSWLIKMRTINDSEACFNLTQWRNLGSGLDPLENQWLFHASIGLDNHSVLGEGQRCDPRQKFEEELVPAGGLNALSEKELFDRNISWLDRRAYETVMSPSINGNWWLNVWEYMPRRNKEEDSLL</sequence>
<evidence type="ECO:0000313" key="3">
    <source>
        <dbReference type="Proteomes" id="UP001147695"/>
    </source>
</evidence>
<accession>A0A9W9QBN5</accession>
<reference evidence="2" key="1">
    <citation type="submission" date="2022-12" db="EMBL/GenBank/DDBJ databases">
        <authorList>
            <person name="Petersen C."/>
        </authorList>
    </citation>
    <scope>NUCLEOTIDE SEQUENCE</scope>
    <source>
        <strain evidence="2">IBT 35673</strain>
    </source>
</reference>
<feature type="region of interest" description="Disordered" evidence="1">
    <location>
        <begin position="104"/>
        <end position="143"/>
    </location>
</feature>